<sequence length="64" mass="6620">MTVSPVNRPTVVIDLTVTTPSQARNDAAVAIQHTAGDIAREPLTRPGALDDLLARPGALGRFGG</sequence>
<dbReference type="AlphaFoldDB" id="A0A2A4HX52"/>
<proteinExistence type="predicted"/>
<gene>
    <name evidence="1" type="ORF">COA17_06060</name>
</gene>
<comment type="caution">
    <text evidence="1">The sequence shown here is derived from an EMBL/GenBank/DDBJ whole genome shotgun (WGS) entry which is preliminary data.</text>
</comment>
<evidence type="ECO:0000313" key="1">
    <source>
        <dbReference type="EMBL" id="PCG09452.1"/>
    </source>
</evidence>
<dbReference type="Proteomes" id="UP000218784">
    <property type="component" value="Unassembled WGS sequence"/>
</dbReference>
<keyword evidence="2" id="KW-1185">Reference proteome</keyword>
<evidence type="ECO:0000313" key="2">
    <source>
        <dbReference type="Proteomes" id="UP000218784"/>
    </source>
</evidence>
<accession>A0A2A4HX52</accession>
<protein>
    <submittedName>
        <fullName evidence="1">Uncharacterized protein</fullName>
    </submittedName>
</protein>
<reference evidence="1 2" key="1">
    <citation type="submission" date="2017-09" db="EMBL/GenBank/DDBJ databases">
        <title>Sphingomonas ginsenosidimutans KACC 14949, whole genome shotgun sequence.</title>
        <authorList>
            <person name="Feng G."/>
            <person name="Zhu H."/>
        </authorList>
    </citation>
    <scope>NUCLEOTIDE SEQUENCE [LARGE SCALE GENOMIC DNA]</scope>
    <source>
        <strain evidence="1 2">KACC 14949</strain>
    </source>
</reference>
<dbReference type="RefSeq" id="WP_066485476.1">
    <property type="nucleotide sequence ID" value="NZ_JAIEOT010000017.1"/>
</dbReference>
<name>A0A2A4HX52_9SPHN</name>
<organism evidence="1 2">
    <name type="scientific">Sphingomonas ginsenosidimutans</name>
    <dbReference type="NCBI Taxonomy" id="862134"/>
    <lineage>
        <taxon>Bacteria</taxon>
        <taxon>Pseudomonadati</taxon>
        <taxon>Pseudomonadota</taxon>
        <taxon>Alphaproteobacteria</taxon>
        <taxon>Sphingomonadales</taxon>
        <taxon>Sphingomonadaceae</taxon>
        <taxon>Sphingomonas</taxon>
    </lineage>
</organism>
<dbReference type="EMBL" id="NWVD01000002">
    <property type="protein sequence ID" value="PCG09452.1"/>
    <property type="molecule type" value="Genomic_DNA"/>
</dbReference>